<evidence type="ECO:0000313" key="1">
    <source>
        <dbReference type="EMBL" id="WVZ05932.1"/>
    </source>
</evidence>
<sequence length="187" mass="21180">MSDHVTSPASSTPLSFFFTRETKSQGFSSPPSNGIKLRLLTNHLRVNVGNIDDHFFQYSVSLLYKDGRLFKDGEKTIFTLGCLARNSLEFTVILEDVVSVGRNNENANPDRHREISENDKKRMRSPLLKLPCINVGKLKRPTYIPLKLCSLVSLQCYTKALTTLQRSSLVEKTRQKDAREDESVGRC</sequence>
<dbReference type="EMBL" id="CP144695">
    <property type="protein sequence ID" value="WVZ05932.1"/>
    <property type="molecule type" value="Genomic_DNA"/>
</dbReference>
<dbReference type="PANTHER" id="PTHR22891">
    <property type="entry name" value="EUKARYOTIC TRANSLATION INITIATION FACTOR 2C"/>
    <property type="match status" value="1"/>
</dbReference>
<accession>A0AAQ3NB63</accession>
<proteinExistence type="predicted"/>
<dbReference type="Gene3D" id="2.170.260.10">
    <property type="entry name" value="paz domain"/>
    <property type="match status" value="1"/>
</dbReference>
<dbReference type="Proteomes" id="UP001374535">
    <property type="component" value="Chromosome 6"/>
</dbReference>
<gene>
    <name evidence="1" type="ORF">V8G54_019278</name>
</gene>
<organism evidence="1 2">
    <name type="scientific">Vigna mungo</name>
    <name type="common">Black gram</name>
    <name type="synonym">Phaseolus mungo</name>
    <dbReference type="NCBI Taxonomy" id="3915"/>
    <lineage>
        <taxon>Eukaryota</taxon>
        <taxon>Viridiplantae</taxon>
        <taxon>Streptophyta</taxon>
        <taxon>Embryophyta</taxon>
        <taxon>Tracheophyta</taxon>
        <taxon>Spermatophyta</taxon>
        <taxon>Magnoliopsida</taxon>
        <taxon>eudicotyledons</taxon>
        <taxon>Gunneridae</taxon>
        <taxon>Pentapetalae</taxon>
        <taxon>rosids</taxon>
        <taxon>fabids</taxon>
        <taxon>Fabales</taxon>
        <taxon>Fabaceae</taxon>
        <taxon>Papilionoideae</taxon>
        <taxon>50 kb inversion clade</taxon>
        <taxon>NPAAA clade</taxon>
        <taxon>indigoferoid/millettioid clade</taxon>
        <taxon>Phaseoleae</taxon>
        <taxon>Vigna</taxon>
    </lineage>
</organism>
<protein>
    <submittedName>
        <fullName evidence="1">Uncharacterized protein</fullName>
    </submittedName>
</protein>
<evidence type="ECO:0000313" key="2">
    <source>
        <dbReference type="Proteomes" id="UP001374535"/>
    </source>
</evidence>
<dbReference type="AlphaFoldDB" id="A0AAQ3NB63"/>
<reference evidence="1 2" key="1">
    <citation type="journal article" date="2023" name="Life. Sci Alliance">
        <title>Evolutionary insights into 3D genome organization and epigenetic landscape of Vigna mungo.</title>
        <authorList>
            <person name="Junaid A."/>
            <person name="Singh B."/>
            <person name="Bhatia S."/>
        </authorList>
    </citation>
    <scope>NUCLEOTIDE SEQUENCE [LARGE SCALE GENOMIC DNA]</scope>
    <source>
        <strain evidence="1">Urdbean</strain>
    </source>
</reference>
<keyword evidence="2" id="KW-1185">Reference proteome</keyword>
<dbReference type="InterPro" id="IPR036085">
    <property type="entry name" value="PAZ_dom_sf"/>
</dbReference>
<dbReference type="SUPFAM" id="SSF101690">
    <property type="entry name" value="PAZ domain"/>
    <property type="match status" value="1"/>
</dbReference>
<name>A0AAQ3NB63_VIGMU</name>